<keyword evidence="4 5" id="KW-0472">Membrane</keyword>
<dbReference type="OrthoDB" id="7546256at2"/>
<feature type="transmembrane region" description="Helical" evidence="5">
    <location>
        <begin position="296"/>
        <end position="315"/>
    </location>
</feature>
<evidence type="ECO:0000256" key="2">
    <source>
        <dbReference type="ARBA" id="ARBA00022692"/>
    </source>
</evidence>
<dbReference type="PANTHER" id="PTHR37422">
    <property type="entry name" value="TEICHURONIC ACID BIOSYNTHESIS PROTEIN TUAE"/>
    <property type="match status" value="1"/>
</dbReference>
<comment type="subcellular location">
    <subcellularLocation>
        <location evidence="1">Membrane</location>
        <topology evidence="1">Multi-pass membrane protein</topology>
    </subcellularLocation>
</comment>
<dbReference type="InterPro" id="IPR007016">
    <property type="entry name" value="O-antigen_ligase-rel_domated"/>
</dbReference>
<keyword evidence="2 5" id="KW-0812">Transmembrane</keyword>
<keyword evidence="3 5" id="KW-1133">Transmembrane helix</keyword>
<reference evidence="8" key="1">
    <citation type="submission" date="2016-10" db="EMBL/GenBank/DDBJ databases">
        <authorList>
            <person name="Varghese N."/>
            <person name="Submissions S."/>
        </authorList>
    </citation>
    <scope>NUCLEOTIDE SEQUENCE [LARGE SCALE GENOMIC DNA]</scope>
    <source>
        <strain evidence="8">JS21-1</strain>
    </source>
</reference>
<evidence type="ECO:0000259" key="6">
    <source>
        <dbReference type="Pfam" id="PF04932"/>
    </source>
</evidence>
<gene>
    <name evidence="7" type="ORF">SAMN05216382_1117</name>
</gene>
<name>A0A1H7L0S8_9SPHN</name>
<feature type="transmembrane region" description="Helical" evidence="5">
    <location>
        <begin position="147"/>
        <end position="168"/>
    </location>
</feature>
<dbReference type="Pfam" id="PF04932">
    <property type="entry name" value="Wzy_C"/>
    <property type="match status" value="1"/>
</dbReference>
<dbReference type="AlphaFoldDB" id="A0A1H7L0S8"/>
<dbReference type="Proteomes" id="UP000199214">
    <property type="component" value="Unassembled WGS sequence"/>
</dbReference>
<dbReference type="STRING" id="1855283.SAMN05216382_1117"/>
<feature type="transmembrane region" description="Helical" evidence="5">
    <location>
        <begin position="218"/>
        <end position="240"/>
    </location>
</feature>
<feature type="transmembrane region" description="Helical" evidence="5">
    <location>
        <begin position="183"/>
        <end position="206"/>
    </location>
</feature>
<keyword evidence="8" id="KW-1185">Reference proteome</keyword>
<feature type="domain" description="O-antigen ligase-related" evidence="6">
    <location>
        <begin position="180"/>
        <end position="311"/>
    </location>
</feature>
<evidence type="ECO:0000313" key="7">
    <source>
        <dbReference type="EMBL" id="SEK92326.1"/>
    </source>
</evidence>
<dbReference type="PANTHER" id="PTHR37422:SF13">
    <property type="entry name" value="LIPOPOLYSACCHARIDE BIOSYNTHESIS PROTEIN PA4999-RELATED"/>
    <property type="match status" value="1"/>
</dbReference>
<evidence type="ECO:0000256" key="5">
    <source>
        <dbReference type="SAM" id="Phobius"/>
    </source>
</evidence>
<feature type="transmembrane region" description="Helical" evidence="5">
    <location>
        <begin position="49"/>
        <end position="69"/>
    </location>
</feature>
<dbReference type="EMBL" id="FNZZ01000002">
    <property type="protein sequence ID" value="SEK92326.1"/>
    <property type="molecule type" value="Genomic_DNA"/>
</dbReference>
<proteinExistence type="predicted"/>
<dbReference type="InterPro" id="IPR051533">
    <property type="entry name" value="WaaL-like"/>
</dbReference>
<evidence type="ECO:0000256" key="4">
    <source>
        <dbReference type="ARBA" id="ARBA00023136"/>
    </source>
</evidence>
<sequence>MIGRLYVAASLFFALNLAQTLGLPYANVFEKGLYLALAAAVLIRRRFDAVAFALMTATLLLTIVLGLLTSFPHFSWMTWLLSVNQFAIIYVLTGFLPSERDAETILRTSAWLPLVCVLAGAIGSITTGRAMFGTEWATGTARLQGSLIPAFLSGLSATGIVASLILGLEWRRLRYLALTATDLVILILAGGRAALAVAVFVSVCLVAFSRMVHVRDKLVLLMGAIAALPIFAAVAVPFALRRLVTSTDNGRVEMAAYLHTLAERYPWTGIGFGHQYWQTPQDIVVVVGSPAAHNDFLRLTVELGVIGVGLFYLALTAAMLRAAWRDEAFNVTALAAWIGFLLLSRSDNALATPAYFPLLIVCVLPRSSSAGREASFVFPRFSTGHEALDPA</sequence>
<organism evidence="7 8">
    <name type="scientific">Sphingomonas palmae</name>
    <dbReference type="NCBI Taxonomy" id="1855283"/>
    <lineage>
        <taxon>Bacteria</taxon>
        <taxon>Pseudomonadati</taxon>
        <taxon>Pseudomonadota</taxon>
        <taxon>Alphaproteobacteria</taxon>
        <taxon>Sphingomonadales</taxon>
        <taxon>Sphingomonadaceae</taxon>
        <taxon>Sphingomonas</taxon>
    </lineage>
</organism>
<accession>A0A1H7L0S8</accession>
<protein>
    <recommendedName>
        <fullName evidence="6">O-antigen ligase-related domain-containing protein</fullName>
    </recommendedName>
</protein>
<evidence type="ECO:0000256" key="3">
    <source>
        <dbReference type="ARBA" id="ARBA00022989"/>
    </source>
</evidence>
<feature type="transmembrane region" description="Helical" evidence="5">
    <location>
        <begin position="108"/>
        <end position="126"/>
    </location>
</feature>
<dbReference type="RefSeq" id="WP_143051808.1">
    <property type="nucleotide sequence ID" value="NZ_FNZZ01000002.1"/>
</dbReference>
<dbReference type="GO" id="GO:0016020">
    <property type="term" value="C:membrane"/>
    <property type="evidence" value="ECO:0007669"/>
    <property type="project" value="UniProtKB-SubCell"/>
</dbReference>
<evidence type="ECO:0000256" key="1">
    <source>
        <dbReference type="ARBA" id="ARBA00004141"/>
    </source>
</evidence>
<evidence type="ECO:0000313" key="8">
    <source>
        <dbReference type="Proteomes" id="UP000199214"/>
    </source>
</evidence>
<feature type="transmembrane region" description="Helical" evidence="5">
    <location>
        <begin position="76"/>
        <end position="96"/>
    </location>
</feature>